<dbReference type="PANTHER" id="PTHR45765:SF1">
    <property type="entry name" value="METHIONINE--TRNA LIGASE, CYTOPLASMIC"/>
    <property type="match status" value="1"/>
</dbReference>
<dbReference type="AlphaFoldDB" id="A0A9E7KB58"/>
<dbReference type="SUPFAM" id="SSF47323">
    <property type="entry name" value="Anticodon-binding domain of a subclass of class I aminoacyl-tRNA synthetases"/>
    <property type="match status" value="1"/>
</dbReference>
<name>A0A9E7KB58_9LILI</name>
<evidence type="ECO:0000256" key="11">
    <source>
        <dbReference type="ARBA" id="ARBA00023146"/>
    </source>
</evidence>
<dbReference type="InterPro" id="IPR041872">
    <property type="entry name" value="Anticodon_Met"/>
</dbReference>
<dbReference type="InterPro" id="IPR029038">
    <property type="entry name" value="MetRS_Zn"/>
</dbReference>
<evidence type="ECO:0000256" key="13">
    <source>
        <dbReference type="ARBA" id="ARBA00047364"/>
    </source>
</evidence>
<dbReference type="PANTHER" id="PTHR45765">
    <property type="entry name" value="METHIONINE--TRNA LIGASE"/>
    <property type="match status" value="1"/>
</dbReference>
<organism evidence="18 19">
    <name type="scientific">Musa troglodytarum</name>
    <name type="common">fe'i banana</name>
    <dbReference type="NCBI Taxonomy" id="320322"/>
    <lineage>
        <taxon>Eukaryota</taxon>
        <taxon>Viridiplantae</taxon>
        <taxon>Streptophyta</taxon>
        <taxon>Embryophyta</taxon>
        <taxon>Tracheophyta</taxon>
        <taxon>Spermatophyta</taxon>
        <taxon>Magnoliopsida</taxon>
        <taxon>Liliopsida</taxon>
        <taxon>Zingiberales</taxon>
        <taxon>Musaceae</taxon>
        <taxon>Musa</taxon>
    </lineage>
</organism>
<feature type="domain" description="TRNA-binding" evidence="17">
    <location>
        <begin position="563"/>
        <end position="666"/>
    </location>
</feature>
<evidence type="ECO:0000256" key="3">
    <source>
        <dbReference type="ARBA" id="ARBA00012838"/>
    </source>
</evidence>
<dbReference type="InterPro" id="IPR014729">
    <property type="entry name" value="Rossmann-like_a/b/a_fold"/>
</dbReference>
<proteinExistence type="inferred from homology"/>
<dbReference type="Gene3D" id="2.20.28.20">
    <property type="entry name" value="Methionyl-tRNA synthetase, Zn-domain"/>
    <property type="match status" value="1"/>
</dbReference>
<keyword evidence="8 15" id="KW-0067">ATP-binding</keyword>
<dbReference type="CDD" id="cd02799">
    <property type="entry name" value="tRNA_bind_EMAP-II_like"/>
    <property type="match status" value="1"/>
</dbReference>
<dbReference type="FunFam" id="1.10.730.10:FF:000024">
    <property type="entry name" value="Methionine--tRNA ligase cytoplasmic"/>
    <property type="match status" value="1"/>
</dbReference>
<sequence length="725" mass="82199">MEENCSPKEICDKYHEIHKVVYKWFDISFDEFGRTSSPQQTEICQSIFHKLLDNNWLSEKTMQQLYCDTCQRFLADRLVEGTCPTLDCNYESARGDQCEKCGKLLNPTELIDPKCKVCQRTPHICDTDHLFLELPLLRKKLEDYIDTMLITGSWSQNAIQATHAWLKEGLKPRCITRDLKWGVPVPHEKYKDKVFYVWFDAPIGYISITACYTLEWEKWWKNPENVELYQFMGKDNVPFHTVMFPSTLIGTGEKWTMMKTISVTEYLNYETGKFSKTKGVGVFGNDAMDTNIPTEVWRYYLLTNRPEVSDTLFTWSDLQAKLNSELLNNLGNFVNRVLSFIAKPEGAGYNSIVPDAPDAEAHNLTKDLGEKVGQLVGQYLDAMEKVKLKQGLRTAMNISSEGNAYLQESQFWKLYQEDPSSCAIVIKTSAGLVYLLATLLEPFMPSFSIEVLRQLNLSPKTYLSFSNEKGETDDTKKPWNFLPSGHSISKPEPLFKELTNEDVEYFRMRFAGSQADRKVKAEADAKKIAEQLKSTNITEANAKKQQCKPEGSPKAKPTKTEIPITKLDIRVGLIKKVQKHPDADSLYVEEIDVGEESTRTVVSGLVKYIPLEEMQNRKVCVLCNLKPATMRGIKSHAMVLAASSDDHSKVEIIDPPASAAVGERVTFSGYYGEPDSIINAKSKVWEKVQVDMHTDAELVACYKDVPFMTSAGVCKVSSIANGRIR</sequence>
<dbReference type="PRINTS" id="PR01041">
    <property type="entry name" value="TRNASYNTHMET"/>
</dbReference>
<dbReference type="GO" id="GO:0005829">
    <property type="term" value="C:cytosol"/>
    <property type="evidence" value="ECO:0007669"/>
    <property type="project" value="TreeGrafter"/>
</dbReference>
<keyword evidence="11 15" id="KW-0030">Aminoacyl-tRNA synthetase</keyword>
<dbReference type="Gene3D" id="1.10.730.10">
    <property type="entry name" value="Isoleucyl-tRNA Synthetase, Domain 1"/>
    <property type="match status" value="1"/>
</dbReference>
<evidence type="ECO:0000256" key="1">
    <source>
        <dbReference type="ARBA" id="ARBA00004496"/>
    </source>
</evidence>
<evidence type="ECO:0000256" key="14">
    <source>
        <dbReference type="PROSITE-ProRule" id="PRU00209"/>
    </source>
</evidence>
<dbReference type="Pfam" id="PF09334">
    <property type="entry name" value="tRNA-synt_1g"/>
    <property type="match status" value="1"/>
</dbReference>
<evidence type="ECO:0000256" key="8">
    <source>
        <dbReference type="ARBA" id="ARBA00022840"/>
    </source>
</evidence>
<dbReference type="Gene3D" id="3.40.50.620">
    <property type="entry name" value="HUPs"/>
    <property type="match status" value="1"/>
</dbReference>
<dbReference type="InterPro" id="IPR002547">
    <property type="entry name" value="tRNA-bd_dom"/>
</dbReference>
<dbReference type="Proteomes" id="UP001055439">
    <property type="component" value="Chromosome 6"/>
</dbReference>
<dbReference type="EC" id="6.1.1.10" evidence="3"/>
<dbReference type="GO" id="GO:0005524">
    <property type="term" value="F:ATP binding"/>
    <property type="evidence" value="ECO:0007669"/>
    <property type="project" value="UniProtKB-KW"/>
</dbReference>
<keyword evidence="19" id="KW-1185">Reference proteome</keyword>
<dbReference type="FunFam" id="2.20.28.20:FF:000001">
    <property type="entry name" value="Methionine--tRNA ligase"/>
    <property type="match status" value="1"/>
</dbReference>
<evidence type="ECO:0000256" key="10">
    <source>
        <dbReference type="ARBA" id="ARBA00022917"/>
    </source>
</evidence>
<accession>A0A9E7KB58</accession>
<dbReference type="GO" id="GO:0006431">
    <property type="term" value="P:methionyl-tRNA aminoacylation"/>
    <property type="evidence" value="ECO:0007669"/>
    <property type="project" value="InterPro"/>
</dbReference>
<evidence type="ECO:0000313" key="18">
    <source>
        <dbReference type="EMBL" id="URE09530.1"/>
    </source>
</evidence>
<evidence type="ECO:0000256" key="6">
    <source>
        <dbReference type="ARBA" id="ARBA00022598"/>
    </source>
</evidence>
<dbReference type="InterPro" id="IPR009080">
    <property type="entry name" value="tRNAsynth_Ia_anticodon-bd"/>
</dbReference>
<dbReference type="FunFam" id="2.40.50.140:FF:000047">
    <property type="entry name" value="tyrosine--tRNA ligase, cytoplasmic isoform X2"/>
    <property type="match status" value="1"/>
</dbReference>
<evidence type="ECO:0000256" key="4">
    <source>
        <dbReference type="ARBA" id="ARBA00022490"/>
    </source>
</evidence>
<dbReference type="NCBIfam" id="TIGR00398">
    <property type="entry name" value="metG"/>
    <property type="match status" value="1"/>
</dbReference>
<dbReference type="SUPFAM" id="SSF52374">
    <property type="entry name" value="Nucleotidylyl transferase"/>
    <property type="match status" value="1"/>
</dbReference>
<dbReference type="InterPro" id="IPR023458">
    <property type="entry name" value="Met-tRNA_ligase_1"/>
</dbReference>
<dbReference type="EMBL" id="CP097508">
    <property type="protein sequence ID" value="URE09530.1"/>
    <property type="molecule type" value="Genomic_DNA"/>
</dbReference>
<comment type="catalytic activity">
    <reaction evidence="13">
        <text>tRNA(Met) + L-methionine + ATP = L-methionyl-tRNA(Met) + AMP + diphosphate</text>
        <dbReference type="Rhea" id="RHEA:13481"/>
        <dbReference type="Rhea" id="RHEA-COMP:9667"/>
        <dbReference type="Rhea" id="RHEA-COMP:9698"/>
        <dbReference type="ChEBI" id="CHEBI:30616"/>
        <dbReference type="ChEBI" id="CHEBI:33019"/>
        <dbReference type="ChEBI" id="CHEBI:57844"/>
        <dbReference type="ChEBI" id="CHEBI:78442"/>
        <dbReference type="ChEBI" id="CHEBI:78530"/>
        <dbReference type="ChEBI" id="CHEBI:456215"/>
        <dbReference type="EC" id="6.1.1.10"/>
    </reaction>
</comment>
<dbReference type="SUPFAM" id="SSF57770">
    <property type="entry name" value="Methionyl-tRNA synthetase (MetRS), Zn-domain"/>
    <property type="match status" value="1"/>
</dbReference>
<dbReference type="GO" id="GO:0004825">
    <property type="term" value="F:methionine-tRNA ligase activity"/>
    <property type="evidence" value="ECO:0007669"/>
    <property type="project" value="UniProtKB-EC"/>
</dbReference>
<evidence type="ECO:0000256" key="7">
    <source>
        <dbReference type="ARBA" id="ARBA00022741"/>
    </source>
</evidence>
<comment type="subcellular location">
    <subcellularLocation>
        <location evidence="1">Cytoplasm</location>
    </subcellularLocation>
</comment>
<evidence type="ECO:0000256" key="16">
    <source>
        <dbReference type="SAM" id="MobiDB-lite"/>
    </source>
</evidence>
<dbReference type="CDD" id="cd07957">
    <property type="entry name" value="Anticodon_Ia_Met"/>
    <property type="match status" value="1"/>
</dbReference>
<dbReference type="NCBIfam" id="NF001100">
    <property type="entry name" value="PRK00133.1"/>
    <property type="match status" value="1"/>
</dbReference>
<dbReference type="OrthoDB" id="5844513at2759"/>
<protein>
    <recommendedName>
        <fullName evidence="3">methionine--tRNA ligase</fullName>
        <ecNumber evidence="3">6.1.1.10</ecNumber>
    </recommendedName>
    <alternativeName>
        <fullName evidence="12">Methionyl-tRNA synthetase</fullName>
    </alternativeName>
</protein>
<keyword evidence="10 15" id="KW-0648">Protein biosynthesis</keyword>
<dbReference type="InterPro" id="IPR015413">
    <property type="entry name" value="Methionyl/Leucyl_tRNA_Synth"/>
</dbReference>
<evidence type="ECO:0000259" key="17">
    <source>
        <dbReference type="PROSITE" id="PS50886"/>
    </source>
</evidence>
<dbReference type="InterPro" id="IPR012340">
    <property type="entry name" value="NA-bd_OB-fold"/>
</dbReference>
<dbReference type="InterPro" id="IPR014758">
    <property type="entry name" value="Met-tRNA_synth"/>
</dbReference>
<comment type="similarity">
    <text evidence="2 15">Belongs to the class-I aminoacyl-tRNA synthetase family.</text>
</comment>
<dbReference type="PROSITE" id="PS50886">
    <property type="entry name" value="TRBD"/>
    <property type="match status" value="1"/>
</dbReference>
<keyword evidence="5 14" id="KW-0820">tRNA-binding</keyword>
<dbReference type="GO" id="GO:0017101">
    <property type="term" value="C:aminoacyl-tRNA synthetase multienzyme complex"/>
    <property type="evidence" value="ECO:0007669"/>
    <property type="project" value="TreeGrafter"/>
</dbReference>
<keyword evidence="7 15" id="KW-0547">Nucleotide-binding</keyword>
<dbReference type="SUPFAM" id="SSF50249">
    <property type="entry name" value="Nucleic acid-binding proteins"/>
    <property type="match status" value="1"/>
</dbReference>
<evidence type="ECO:0000256" key="9">
    <source>
        <dbReference type="ARBA" id="ARBA00022884"/>
    </source>
</evidence>
<evidence type="ECO:0000256" key="15">
    <source>
        <dbReference type="RuleBase" id="RU363039"/>
    </source>
</evidence>
<evidence type="ECO:0000256" key="5">
    <source>
        <dbReference type="ARBA" id="ARBA00022555"/>
    </source>
</evidence>
<reference evidence="18" key="1">
    <citation type="submission" date="2022-05" db="EMBL/GenBank/DDBJ databases">
        <title>The Musa troglodytarum L. genome provides insights into the mechanism of non-climacteric behaviour and enrichment of carotenoids.</title>
        <authorList>
            <person name="Wang J."/>
        </authorList>
    </citation>
    <scope>NUCLEOTIDE SEQUENCE</scope>
    <source>
        <tissue evidence="18">Leaf</tissue>
    </source>
</reference>
<dbReference type="Pfam" id="PF19303">
    <property type="entry name" value="Anticodon_3"/>
    <property type="match status" value="1"/>
</dbReference>
<evidence type="ECO:0000313" key="19">
    <source>
        <dbReference type="Proteomes" id="UP001055439"/>
    </source>
</evidence>
<gene>
    <name evidence="18" type="ORF">MUK42_22379</name>
</gene>
<keyword evidence="9 14" id="KW-0694">RNA-binding</keyword>
<keyword evidence="6 15" id="KW-0436">Ligase</keyword>
<feature type="region of interest" description="Disordered" evidence="16">
    <location>
        <begin position="539"/>
        <end position="558"/>
    </location>
</feature>
<evidence type="ECO:0000256" key="2">
    <source>
        <dbReference type="ARBA" id="ARBA00005594"/>
    </source>
</evidence>
<evidence type="ECO:0000256" key="12">
    <source>
        <dbReference type="ARBA" id="ARBA00030904"/>
    </source>
</evidence>
<dbReference type="Gene3D" id="2.40.50.140">
    <property type="entry name" value="Nucleic acid-binding proteins"/>
    <property type="match status" value="1"/>
</dbReference>
<dbReference type="GO" id="GO:0000049">
    <property type="term" value="F:tRNA binding"/>
    <property type="evidence" value="ECO:0007669"/>
    <property type="project" value="UniProtKB-UniRule"/>
</dbReference>
<dbReference type="Pfam" id="PF01588">
    <property type="entry name" value="tRNA_bind"/>
    <property type="match status" value="1"/>
</dbReference>
<dbReference type="InterPro" id="IPR033911">
    <property type="entry name" value="MetRS_core"/>
</dbReference>
<keyword evidence="4" id="KW-0963">Cytoplasm</keyword>